<dbReference type="Gene3D" id="1.10.8.960">
    <property type="match status" value="1"/>
</dbReference>
<evidence type="ECO:0000256" key="2">
    <source>
        <dbReference type="ARBA" id="ARBA00022598"/>
    </source>
</evidence>
<proteinExistence type="inferred from homology"/>
<dbReference type="Pfam" id="PF03074">
    <property type="entry name" value="GCS"/>
    <property type="match status" value="1"/>
</dbReference>
<dbReference type="EMBL" id="BSXN01001555">
    <property type="protein sequence ID" value="GME73565.1"/>
    <property type="molecule type" value="Genomic_DNA"/>
</dbReference>
<dbReference type="GO" id="GO:0006750">
    <property type="term" value="P:glutathione biosynthetic process"/>
    <property type="evidence" value="ECO:0007669"/>
    <property type="project" value="UniProtKB-UniRule"/>
</dbReference>
<keyword evidence="3 6" id="KW-0317">Glutathione biosynthesis</keyword>
<evidence type="ECO:0000256" key="1">
    <source>
        <dbReference type="ARBA" id="ARBA00012220"/>
    </source>
</evidence>
<dbReference type="PANTHER" id="PTHR11164">
    <property type="entry name" value="GLUTAMATE CYSTEINE LIGASE"/>
    <property type="match status" value="1"/>
</dbReference>
<keyword evidence="5 6" id="KW-0067">ATP-binding</keyword>
<dbReference type="Proteomes" id="UP001165120">
    <property type="component" value="Unassembled WGS sequence"/>
</dbReference>
<evidence type="ECO:0000256" key="6">
    <source>
        <dbReference type="RuleBase" id="RU367135"/>
    </source>
</evidence>
<evidence type="ECO:0000256" key="5">
    <source>
        <dbReference type="ARBA" id="ARBA00022840"/>
    </source>
</evidence>
<comment type="pathway">
    <text evidence="6">Sulfur metabolism; glutathione biosynthesis; glutathione from L-cysteine and L-glutamate: step 1/2.</text>
</comment>
<dbReference type="AlphaFoldDB" id="A0A9W6T3K1"/>
<name>A0A9W6T3K1_CANBO</name>
<dbReference type="PANTHER" id="PTHR11164:SF0">
    <property type="entry name" value="GLUTAMATE--CYSTEINE LIGASE CATALYTIC SUBUNIT"/>
    <property type="match status" value="1"/>
</dbReference>
<accession>A0A9W6T3K1</accession>
<keyword evidence="2 6" id="KW-0436">Ligase</keyword>
<dbReference type="InterPro" id="IPR004308">
    <property type="entry name" value="GCS"/>
</dbReference>
<dbReference type="EC" id="6.3.2.2" evidence="1 6"/>
<dbReference type="GO" id="GO:0004357">
    <property type="term" value="F:glutamate-cysteine ligase activity"/>
    <property type="evidence" value="ECO:0007669"/>
    <property type="project" value="UniProtKB-UniRule"/>
</dbReference>
<evidence type="ECO:0000256" key="4">
    <source>
        <dbReference type="ARBA" id="ARBA00022741"/>
    </source>
</evidence>
<dbReference type="GO" id="GO:0005524">
    <property type="term" value="F:ATP binding"/>
    <property type="evidence" value="ECO:0007669"/>
    <property type="project" value="UniProtKB-UniRule"/>
</dbReference>
<comment type="similarity">
    <text evidence="6">Belongs to the glutamate--cysteine ligase type 3 family.</text>
</comment>
<comment type="catalytic activity">
    <reaction evidence="6">
        <text>L-cysteine + L-glutamate + ATP = gamma-L-glutamyl-L-cysteine + ADP + phosphate + H(+)</text>
        <dbReference type="Rhea" id="RHEA:13285"/>
        <dbReference type="ChEBI" id="CHEBI:15378"/>
        <dbReference type="ChEBI" id="CHEBI:29985"/>
        <dbReference type="ChEBI" id="CHEBI:30616"/>
        <dbReference type="ChEBI" id="CHEBI:35235"/>
        <dbReference type="ChEBI" id="CHEBI:43474"/>
        <dbReference type="ChEBI" id="CHEBI:58173"/>
        <dbReference type="ChEBI" id="CHEBI:456216"/>
        <dbReference type="EC" id="6.3.2.2"/>
    </reaction>
</comment>
<comment type="caution">
    <text evidence="7">The sequence shown here is derived from an EMBL/GenBank/DDBJ whole genome shotgun (WGS) entry which is preliminary data.</text>
</comment>
<reference evidence="7" key="1">
    <citation type="submission" date="2023-04" db="EMBL/GenBank/DDBJ databases">
        <title>Candida boidinii NBRC 10035.</title>
        <authorList>
            <person name="Ichikawa N."/>
            <person name="Sato H."/>
            <person name="Tonouchi N."/>
        </authorList>
    </citation>
    <scope>NUCLEOTIDE SEQUENCE</scope>
    <source>
        <strain evidence="7">NBRC 10035</strain>
    </source>
</reference>
<evidence type="ECO:0000256" key="3">
    <source>
        <dbReference type="ARBA" id="ARBA00022684"/>
    </source>
</evidence>
<evidence type="ECO:0000313" key="7">
    <source>
        <dbReference type="EMBL" id="GME73565.1"/>
    </source>
</evidence>
<evidence type="ECO:0000313" key="8">
    <source>
        <dbReference type="Proteomes" id="UP001165120"/>
    </source>
</evidence>
<gene>
    <name evidence="7" type="ORF">Cboi02_000409100</name>
</gene>
<protein>
    <recommendedName>
        <fullName evidence="1 6">Glutamate--cysteine ligase</fullName>
        <ecNumber evidence="1 6">6.3.2.2</ecNumber>
    </recommendedName>
    <alternativeName>
        <fullName evidence="6">Gamma-ECS</fullName>
    </alternativeName>
    <alternativeName>
        <fullName evidence="6">Gamma-glutamylcysteine synthetase</fullName>
    </alternativeName>
</protein>
<keyword evidence="4 6" id="KW-0547">Nucleotide-binding</keyword>
<keyword evidence="8" id="KW-1185">Reference proteome</keyword>
<sequence length="139" mass="16105">MNGNSLRDEEPIISQLTLDEIFNGCEEFPGIIPFVREFVKSYFKPDETDKSYSSNIEKLDIYFELISLRAAGKIPTAAHYIRDFVTSHKDYKKDSIVSDSINYDLNKLIENITNYEKSETKDFFGEKISTYLLNNNYSS</sequence>
<organism evidence="7 8">
    <name type="scientific">Candida boidinii</name>
    <name type="common">Yeast</name>
    <dbReference type="NCBI Taxonomy" id="5477"/>
    <lineage>
        <taxon>Eukaryota</taxon>
        <taxon>Fungi</taxon>
        <taxon>Dikarya</taxon>
        <taxon>Ascomycota</taxon>
        <taxon>Saccharomycotina</taxon>
        <taxon>Pichiomycetes</taxon>
        <taxon>Pichiales</taxon>
        <taxon>Pichiaceae</taxon>
        <taxon>Ogataea</taxon>
        <taxon>Ogataea/Candida clade</taxon>
    </lineage>
</organism>